<keyword evidence="2" id="KW-0238">DNA-binding</keyword>
<dbReference type="Proteomes" id="UP000541033">
    <property type="component" value="Unassembled WGS sequence"/>
</dbReference>
<organism evidence="5 6">
    <name type="scientific">Lysinibacter cavernae</name>
    <dbReference type="NCBI Taxonomy" id="1640652"/>
    <lineage>
        <taxon>Bacteria</taxon>
        <taxon>Bacillati</taxon>
        <taxon>Actinomycetota</taxon>
        <taxon>Actinomycetes</taxon>
        <taxon>Micrococcales</taxon>
        <taxon>Microbacteriaceae</taxon>
        <taxon>Lysinibacter</taxon>
    </lineage>
</organism>
<dbReference type="SUPFAM" id="SSF47413">
    <property type="entry name" value="lambda repressor-like DNA-binding domains"/>
    <property type="match status" value="1"/>
</dbReference>
<evidence type="ECO:0000256" key="2">
    <source>
        <dbReference type="ARBA" id="ARBA00023125"/>
    </source>
</evidence>
<feature type="domain" description="HTH lacI-type" evidence="4">
    <location>
        <begin position="7"/>
        <end position="66"/>
    </location>
</feature>
<dbReference type="EMBL" id="JAAMOX010000002">
    <property type="protein sequence ID" value="NIH54819.1"/>
    <property type="molecule type" value="Genomic_DNA"/>
</dbReference>
<dbReference type="PANTHER" id="PTHR30146:SF109">
    <property type="entry name" value="HTH-TYPE TRANSCRIPTIONAL REGULATOR GALS"/>
    <property type="match status" value="1"/>
</dbReference>
<proteinExistence type="predicted"/>
<dbReference type="CDD" id="cd01392">
    <property type="entry name" value="HTH_LacI"/>
    <property type="match status" value="1"/>
</dbReference>
<keyword evidence="3" id="KW-0804">Transcription</keyword>
<dbReference type="GO" id="GO:0000976">
    <property type="term" value="F:transcription cis-regulatory region binding"/>
    <property type="evidence" value="ECO:0007669"/>
    <property type="project" value="TreeGrafter"/>
</dbReference>
<dbReference type="InterPro" id="IPR028082">
    <property type="entry name" value="Peripla_BP_I"/>
</dbReference>
<keyword evidence="6" id="KW-1185">Reference proteome</keyword>
<dbReference type="Gene3D" id="3.40.50.2300">
    <property type="match status" value="2"/>
</dbReference>
<comment type="caution">
    <text evidence="5">The sequence shown here is derived from an EMBL/GenBank/DDBJ whole genome shotgun (WGS) entry which is preliminary data.</text>
</comment>
<evidence type="ECO:0000256" key="3">
    <source>
        <dbReference type="ARBA" id="ARBA00023163"/>
    </source>
</evidence>
<dbReference type="GO" id="GO:0003700">
    <property type="term" value="F:DNA-binding transcription factor activity"/>
    <property type="evidence" value="ECO:0007669"/>
    <property type="project" value="TreeGrafter"/>
</dbReference>
<dbReference type="PANTHER" id="PTHR30146">
    <property type="entry name" value="LACI-RELATED TRANSCRIPTIONAL REPRESSOR"/>
    <property type="match status" value="1"/>
</dbReference>
<dbReference type="InterPro" id="IPR000843">
    <property type="entry name" value="HTH_LacI"/>
</dbReference>
<sequence>MDVAEPVTLKTLAGELGLNVSTVSRVINAEPGTEAKWASPETIRRIQELARQRGYARNPHAASLRTSRSDLVGVIVPRLQDYVLATIYEGIDAAAEARGRVTVVANSLDDPIRQRLRTESLLARRVDGLIFGDAHQESPYLDELAARGVPLTLVSRRRAGHVSVTCDDEAGGRLAAEHLLSTGRRRFAVIAGAEYASTTLDRVGGFLEVLAGHGIGATDVDIHYTGFDAPAGQRAIAEILAGPSRPEAVFAVNDFAAIGAIGALQTLGISVPDDIAVVGYNDTPIAEAVNLTTVRSPMVEMGRLGFEKLLALLDKEEVQSERLAPQFIARSTA</sequence>
<evidence type="ECO:0000313" key="6">
    <source>
        <dbReference type="Proteomes" id="UP000541033"/>
    </source>
</evidence>
<name>A0A7X5TUR1_9MICO</name>
<dbReference type="PROSITE" id="PS50932">
    <property type="entry name" value="HTH_LACI_2"/>
    <property type="match status" value="1"/>
</dbReference>
<reference evidence="5 6" key="1">
    <citation type="submission" date="2020-02" db="EMBL/GenBank/DDBJ databases">
        <title>Sequencing the genomes of 1000 actinobacteria strains.</title>
        <authorList>
            <person name="Klenk H.-P."/>
        </authorList>
    </citation>
    <scope>NUCLEOTIDE SEQUENCE [LARGE SCALE GENOMIC DNA]</scope>
    <source>
        <strain evidence="5 6">DSM 27960</strain>
    </source>
</reference>
<dbReference type="SUPFAM" id="SSF53822">
    <property type="entry name" value="Periplasmic binding protein-like I"/>
    <property type="match status" value="1"/>
</dbReference>
<evidence type="ECO:0000259" key="4">
    <source>
        <dbReference type="PROSITE" id="PS50932"/>
    </source>
</evidence>
<dbReference type="SMART" id="SM00354">
    <property type="entry name" value="HTH_LACI"/>
    <property type="match status" value="1"/>
</dbReference>
<dbReference type="RefSeq" id="WP_167151390.1">
    <property type="nucleotide sequence ID" value="NZ_JAAMOX010000002.1"/>
</dbReference>
<evidence type="ECO:0000313" key="5">
    <source>
        <dbReference type="EMBL" id="NIH54819.1"/>
    </source>
</evidence>
<dbReference type="InterPro" id="IPR010982">
    <property type="entry name" value="Lambda_DNA-bd_dom_sf"/>
</dbReference>
<accession>A0A7X5TUR1</accession>
<dbReference type="Gene3D" id="1.10.260.40">
    <property type="entry name" value="lambda repressor-like DNA-binding domains"/>
    <property type="match status" value="1"/>
</dbReference>
<keyword evidence="1" id="KW-0805">Transcription regulation</keyword>
<protein>
    <submittedName>
        <fullName evidence="5">LacI family transcriptional regulator</fullName>
    </submittedName>
</protein>
<dbReference type="InterPro" id="IPR046335">
    <property type="entry name" value="LacI/GalR-like_sensor"/>
</dbReference>
<evidence type="ECO:0000256" key="1">
    <source>
        <dbReference type="ARBA" id="ARBA00023015"/>
    </source>
</evidence>
<dbReference type="AlphaFoldDB" id="A0A7X5TUR1"/>
<dbReference type="Pfam" id="PF13377">
    <property type="entry name" value="Peripla_BP_3"/>
    <property type="match status" value="1"/>
</dbReference>
<gene>
    <name evidence="5" type="ORF">FHX76_002715</name>
</gene>